<keyword evidence="3" id="KW-1185">Reference proteome</keyword>
<evidence type="ECO:0000256" key="1">
    <source>
        <dbReference type="SAM" id="MobiDB-lite"/>
    </source>
</evidence>
<organism evidence="2 3">
    <name type="scientific">Crenichthys baileyi</name>
    <name type="common">White River springfish</name>
    <dbReference type="NCBI Taxonomy" id="28760"/>
    <lineage>
        <taxon>Eukaryota</taxon>
        <taxon>Metazoa</taxon>
        <taxon>Chordata</taxon>
        <taxon>Craniata</taxon>
        <taxon>Vertebrata</taxon>
        <taxon>Euteleostomi</taxon>
        <taxon>Actinopterygii</taxon>
        <taxon>Neopterygii</taxon>
        <taxon>Teleostei</taxon>
        <taxon>Neoteleostei</taxon>
        <taxon>Acanthomorphata</taxon>
        <taxon>Ovalentaria</taxon>
        <taxon>Atherinomorphae</taxon>
        <taxon>Cyprinodontiformes</taxon>
        <taxon>Goodeidae</taxon>
        <taxon>Crenichthys</taxon>
    </lineage>
</organism>
<dbReference type="EMBL" id="JAHHUM010000685">
    <property type="protein sequence ID" value="KAK5617650.1"/>
    <property type="molecule type" value="Genomic_DNA"/>
</dbReference>
<evidence type="ECO:0000313" key="3">
    <source>
        <dbReference type="Proteomes" id="UP001311232"/>
    </source>
</evidence>
<accession>A0AAV9S9B3</accession>
<evidence type="ECO:0000313" key="2">
    <source>
        <dbReference type="EMBL" id="KAK5617650.1"/>
    </source>
</evidence>
<name>A0AAV9S9B3_9TELE</name>
<feature type="region of interest" description="Disordered" evidence="1">
    <location>
        <begin position="69"/>
        <end position="107"/>
    </location>
</feature>
<reference evidence="2 3" key="1">
    <citation type="submission" date="2021-06" db="EMBL/GenBank/DDBJ databases">
        <authorList>
            <person name="Palmer J.M."/>
        </authorList>
    </citation>
    <scope>NUCLEOTIDE SEQUENCE [LARGE SCALE GENOMIC DNA]</scope>
    <source>
        <strain evidence="2 3">MEX-2019</strain>
        <tissue evidence="2">Muscle</tissue>
    </source>
</reference>
<sequence length="195" mass="21278">MLPARLHSGVLRYTAPDRMFPPKLDLTDGKEESASDRWVQQQMEEALRHLPADLEVLPSPLLLEQMKREAVQHRSPPVSLGAHPDLAEKPTYSSRHKKRRHGAPSCFSAGEEECPMAAAVTSGALVSLPADVRAAASNPVSSSATALSPRLAPAPPMPSSLAPVRCSVATPDELEERLRFFARQIKSFRRTSLLS</sequence>
<gene>
    <name evidence="2" type="ORF">CRENBAI_002269</name>
</gene>
<dbReference type="Proteomes" id="UP001311232">
    <property type="component" value="Unassembled WGS sequence"/>
</dbReference>
<proteinExistence type="predicted"/>
<comment type="caution">
    <text evidence="2">The sequence shown here is derived from an EMBL/GenBank/DDBJ whole genome shotgun (WGS) entry which is preliminary data.</text>
</comment>
<dbReference type="AlphaFoldDB" id="A0AAV9S9B3"/>
<protein>
    <submittedName>
        <fullName evidence="2">Uncharacterized protein</fullName>
    </submittedName>
</protein>